<dbReference type="FunFam" id="1.20.1160.20:FF:000004">
    <property type="entry name" value="Cerebral cavernous malformation 2"/>
    <property type="match status" value="1"/>
</dbReference>
<dbReference type="AlphaFoldDB" id="A0A673AET5"/>
<name>A0A673AET5_9TELE</name>
<dbReference type="Gene3D" id="1.20.1160.20">
    <property type="match status" value="1"/>
</dbReference>
<feature type="domain" description="Cerebral cavernous malformations 2 harmonin-homology" evidence="2">
    <location>
        <begin position="2"/>
        <end position="85"/>
    </location>
</feature>
<evidence type="ECO:0000313" key="3">
    <source>
        <dbReference type="Ensembl" id="ENSSORP00005027794.1"/>
    </source>
</evidence>
<dbReference type="InterPro" id="IPR032375">
    <property type="entry name" value="CCM2_C"/>
</dbReference>
<dbReference type="PANTHER" id="PTHR21642:SF2">
    <property type="entry name" value="CEREBRAL CAVERNOUS MALFORMATIONS 2 PROTEIN-LIKE"/>
    <property type="match status" value="1"/>
</dbReference>
<dbReference type="InterPro" id="IPR026159">
    <property type="entry name" value="Malcavernin"/>
</dbReference>
<comment type="similarity">
    <text evidence="1">Belongs to the CCM2 family.</text>
</comment>
<reference evidence="3" key="1">
    <citation type="submission" date="2019-06" db="EMBL/GenBank/DDBJ databases">
        <authorList>
            <consortium name="Wellcome Sanger Institute Data Sharing"/>
        </authorList>
    </citation>
    <scope>NUCLEOTIDE SEQUENCE [LARGE SCALE GENOMIC DNA]</scope>
</reference>
<evidence type="ECO:0000313" key="4">
    <source>
        <dbReference type="Proteomes" id="UP000472271"/>
    </source>
</evidence>
<reference evidence="3" key="2">
    <citation type="submission" date="2025-08" db="UniProtKB">
        <authorList>
            <consortium name="Ensembl"/>
        </authorList>
    </citation>
    <scope>IDENTIFICATION</scope>
</reference>
<proteinExistence type="inferred from homology"/>
<keyword evidence="4" id="KW-1185">Reference proteome</keyword>
<evidence type="ECO:0000256" key="1">
    <source>
        <dbReference type="ARBA" id="ARBA00010822"/>
    </source>
</evidence>
<protein>
    <recommendedName>
        <fullName evidence="2">Cerebral cavernous malformations 2 harmonin-homology domain-containing protein</fullName>
    </recommendedName>
</protein>
<evidence type="ECO:0000259" key="2">
    <source>
        <dbReference type="Pfam" id="PF16545"/>
    </source>
</evidence>
<dbReference type="Ensembl" id="ENSSORT00005028590.1">
    <property type="protein sequence ID" value="ENSSORP00005027794.1"/>
    <property type="gene ID" value="ENSSORG00005013298.1"/>
</dbReference>
<dbReference type="Pfam" id="PF16545">
    <property type="entry name" value="CCM2_C"/>
    <property type="match status" value="1"/>
</dbReference>
<dbReference type="InParanoid" id="A0A673AET5"/>
<dbReference type="PANTHER" id="PTHR21642">
    <property type="entry name" value="CEREBRAL CAVERNOUS MALFORMATIONS PROTEIN 2 HOMOLOG"/>
    <property type="match status" value="1"/>
</dbReference>
<sequence length="132" mass="15265">MLTLLRNKLTPAELQQFAVLLREYRLGSNIDHFCCELLQLYGDERKFLLLGMRPFIPDKDVGVFETFLENIGIREGGILTDSFGRIKRSMSNTSATAMRGQATNHNEMHVHNNMWDEVMKGFGEGVERMYKY</sequence>
<reference evidence="3" key="3">
    <citation type="submission" date="2025-09" db="UniProtKB">
        <authorList>
            <consortium name="Ensembl"/>
        </authorList>
    </citation>
    <scope>IDENTIFICATION</scope>
</reference>
<dbReference type="CDD" id="cd13516">
    <property type="entry name" value="HHD_CCM2"/>
    <property type="match status" value="1"/>
</dbReference>
<dbReference type="GO" id="GO:0003007">
    <property type="term" value="P:heart morphogenesis"/>
    <property type="evidence" value="ECO:0007669"/>
    <property type="project" value="TreeGrafter"/>
</dbReference>
<dbReference type="Proteomes" id="UP000472271">
    <property type="component" value="Chromosome 7"/>
</dbReference>
<accession>A0A673AET5</accession>
<organism evidence="3 4">
    <name type="scientific">Sphaeramia orbicularis</name>
    <name type="common">orbiculate cardinalfish</name>
    <dbReference type="NCBI Taxonomy" id="375764"/>
    <lineage>
        <taxon>Eukaryota</taxon>
        <taxon>Metazoa</taxon>
        <taxon>Chordata</taxon>
        <taxon>Craniata</taxon>
        <taxon>Vertebrata</taxon>
        <taxon>Euteleostomi</taxon>
        <taxon>Actinopterygii</taxon>
        <taxon>Neopterygii</taxon>
        <taxon>Teleostei</taxon>
        <taxon>Neoteleostei</taxon>
        <taxon>Acanthomorphata</taxon>
        <taxon>Gobiaria</taxon>
        <taxon>Kurtiformes</taxon>
        <taxon>Apogonoidei</taxon>
        <taxon>Apogonidae</taxon>
        <taxon>Apogoninae</taxon>
        <taxon>Sphaeramia</taxon>
    </lineage>
</organism>